<dbReference type="Gene3D" id="3.40.190.150">
    <property type="entry name" value="Bordetella uptake gene, domain 1"/>
    <property type="match status" value="1"/>
</dbReference>
<proteinExistence type="inferred from homology"/>
<comment type="caution">
    <text evidence="3">The sequence shown here is derived from an EMBL/GenBank/DDBJ whole genome shotgun (WGS) entry which is preliminary data.</text>
</comment>
<evidence type="ECO:0000256" key="1">
    <source>
        <dbReference type="ARBA" id="ARBA00006987"/>
    </source>
</evidence>
<dbReference type="PATRIC" id="fig|1457173.3.peg.1239"/>
<dbReference type="PROSITE" id="PS51318">
    <property type="entry name" value="TAT"/>
    <property type="match status" value="1"/>
</dbReference>
<dbReference type="Proteomes" id="UP000020766">
    <property type="component" value="Unassembled WGS sequence"/>
</dbReference>
<evidence type="ECO:0000313" key="3">
    <source>
        <dbReference type="EMBL" id="EXU80892.1"/>
    </source>
</evidence>
<name>A0A014QCG6_9BURK</name>
<dbReference type="PANTHER" id="PTHR42928">
    <property type="entry name" value="TRICARBOXYLATE-BINDING PROTEIN"/>
    <property type="match status" value="1"/>
</dbReference>
<keyword evidence="4" id="KW-1185">Reference proteome</keyword>
<dbReference type="InterPro" id="IPR006311">
    <property type="entry name" value="TAT_signal"/>
</dbReference>
<gene>
    <name evidence="3" type="ORF">AX13_14775</name>
</gene>
<sequence>MATMNFFRPFTRRSVLAAGTALVAAASTHLAFAADWPSKPVRIVVGFPGGSSPDLTARTFADPLSKLLGQPVIVENKVGAGGNIGAAEVGRAKDDHTIGLMINGNMTIAKILNPAAPYDPLKDLAPLSLIGVSPLVLTAPVEQPGVPRNADAKTFFAAARAAGDKWSYGTPGIGTIGHLGTELLKARSGIAPIHIPYSGYPQVATAMLGGQLQMALLPPALALSQAQAGKLRLIGVTSSGRSALAPGVPSLVEAGIKDFDLQIWNAFAAPRSMPEALRTKLAGMLVEIARTPEVREKLFQQGWQMVATSPEGLANRVQKDTQELSRLIKEQKISNQ</sequence>
<dbReference type="InterPro" id="IPR005064">
    <property type="entry name" value="BUG"/>
</dbReference>
<dbReference type="EMBL" id="JBOK01000005">
    <property type="protein sequence ID" value="EXU80892.1"/>
    <property type="molecule type" value="Genomic_DNA"/>
</dbReference>
<dbReference type="SUPFAM" id="SSF53850">
    <property type="entry name" value="Periplasmic binding protein-like II"/>
    <property type="match status" value="1"/>
</dbReference>
<comment type="similarity">
    <text evidence="1">Belongs to the UPF0065 (bug) family.</text>
</comment>
<keyword evidence="3" id="KW-0675">Receptor</keyword>
<dbReference type="CDD" id="cd07012">
    <property type="entry name" value="PBP2_Bug_TTT"/>
    <property type="match status" value="1"/>
</dbReference>
<protein>
    <submittedName>
        <fullName evidence="3">Extracytoplasmic binding receptor</fullName>
    </submittedName>
</protein>
<dbReference type="Gene3D" id="3.40.190.10">
    <property type="entry name" value="Periplasmic binding protein-like II"/>
    <property type="match status" value="1"/>
</dbReference>
<feature type="chain" id="PRO_5001473869" evidence="2">
    <location>
        <begin position="34"/>
        <end position="336"/>
    </location>
</feature>
<reference evidence="3 4" key="1">
    <citation type="submission" date="2014-01" db="EMBL/GenBank/DDBJ databases">
        <title>Interspecies Systems Biology Uncovers Metabolites Affecting C. elegans Gene Expression and Life History Traits.</title>
        <authorList>
            <person name="Watson E."/>
            <person name="Macneil L.T."/>
            <person name="Ritter A.D."/>
            <person name="Yilmaz L.S."/>
            <person name="Rosebrock A.P."/>
            <person name="Caudy A.A."/>
            <person name="Walhout A.J."/>
        </authorList>
    </citation>
    <scope>NUCLEOTIDE SEQUENCE [LARGE SCALE GENOMIC DNA]</scope>
    <source>
        <strain evidence="3 4">DA1877</strain>
    </source>
</reference>
<dbReference type="PIRSF" id="PIRSF017082">
    <property type="entry name" value="YflP"/>
    <property type="match status" value="1"/>
</dbReference>
<evidence type="ECO:0000256" key="2">
    <source>
        <dbReference type="SAM" id="SignalP"/>
    </source>
</evidence>
<dbReference type="Pfam" id="PF03401">
    <property type="entry name" value="TctC"/>
    <property type="match status" value="1"/>
</dbReference>
<keyword evidence="2" id="KW-0732">Signal</keyword>
<dbReference type="InterPro" id="IPR042100">
    <property type="entry name" value="Bug_dom1"/>
</dbReference>
<dbReference type="PANTHER" id="PTHR42928:SF5">
    <property type="entry name" value="BLR1237 PROTEIN"/>
    <property type="match status" value="1"/>
</dbReference>
<organism evidence="3 4">
    <name type="scientific">Comamonas aquatica DA1877</name>
    <dbReference type="NCBI Taxonomy" id="1457173"/>
    <lineage>
        <taxon>Bacteria</taxon>
        <taxon>Pseudomonadati</taxon>
        <taxon>Pseudomonadota</taxon>
        <taxon>Betaproteobacteria</taxon>
        <taxon>Burkholderiales</taxon>
        <taxon>Comamonadaceae</taxon>
        <taxon>Comamonas</taxon>
    </lineage>
</organism>
<dbReference type="STRING" id="225991.MA05_05975"/>
<evidence type="ECO:0000313" key="4">
    <source>
        <dbReference type="Proteomes" id="UP000020766"/>
    </source>
</evidence>
<dbReference type="AlphaFoldDB" id="A0A014QCG6"/>
<feature type="signal peptide" evidence="2">
    <location>
        <begin position="1"/>
        <end position="33"/>
    </location>
</feature>
<accession>A0A014QCG6</accession>